<dbReference type="InterPro" id="IPR000246">
    <property type="entry name" value="Peptidase_T2"/>
</dbReference>
<sequence length="432" mass="45781">MLPVCSLRLSYSQKFLFFVVVPPFVPSVTGIRRLTAPCYMQHIILVLFFCFVSFGHPFSHNLISTGHSDLSDMTAGMPHPKGAVVAGTWLFGRLAVEKAAEVLLSSSTSPTAPPSIDHPSETNLATSIALDAVEAGINVVELDNQDQYYVGYGGFPNAEGEMELDAAIMCGSRKTYGGVAALQGVSRAISVARRVMEESVHSLLVGRGASTFARSQGFEWDEVLSPAAREEWLIWKGNEGKEGPQVDGRKEESAGVPAPPREGDAVAPHDTVGLLVLDAHGNLAAGTSTSGWCFKHPGRVGDSPIVGSGLYADSAVGGAVATGDGEEIMRVCLSFLVVEKMREGLGPALACQAGIQRLKVLIREGGGEGERQGMHESLTVAVMALDKEGRVGAASTLGEHNRHRGRPGFPFVVWKEGLGKAWVEEADDTGTA</sequence>
<feature type="binding site" evidence="2">
    <location>
        <begin position="322"/>
        <end position="325"/>
    </location>
    <ligand>
        <name>substrate</name>
    </ligand>
</feature>
<proteinExistence type="predicted"/>
<organism evidence="5 6">
    <name type="scientific">Nannochloropsis gaditana</name>
    <dbReference type="NCBI Taxonomy" id="72520"/>
    <lineage>
        <taxon>Eukaryota</taxon>
        <taxon>Sar</taxon>
        <taxon>Stramenopiles</taxon>
        <taxon>Ochrophyta</taxon>
        <taxon>Eustigmatophyceae</taxon>
        <taxon>Eustigmatales</taxon>
        <taxon>Monodopsidaceae</taxon>
        <taxon>Nannochloropsis</taxon>
    </lineage>
</organism>
<dbReference type="PANTHER" id="PTHR10188:SF16">
    <property type="entry name" value="N(4)-(BETA-N-ACETYLGLUCOSAMINYL)-L-ASPARAGINASE-LIKE"/>
    <property type="match status" value="1"/>
</dbReference>
<comment type="caution">
    <text evidence="5">The sequence shown here is derived from an EMBL/GenBank/DDBJ whole genome shotgun (WGS) entry which is preliminary data.</text>
</comment>
<feature type="region of interest" description="Disordered" evidence="4">
    <location>
        <begin position="236"/>
        <end position="263"/>
    </location>
</feature>
<keyword evidence="6" id="KW-1185">Reference proteome</keyword>
<evidence type="ECO:0000313" key="6">
    <source>
        <dbReference type="Proteomes" id="UP000019335"/>
    </source>
</evidence>
<dbReference type="EMBL" id="AZIL01000327">
    <property type="protein sequence ID" value="EWM28374.1"/>
    <property type="molecule type" value="Genomic_DNA"/>
</dbReference>
<evidence type="ECO:0000256" key="3">
    <source>
        <dbReference type="PIRSR" id="PIRSR600246-3"/>
    </source>
</evidence>
<evidence type="ECO:0000313" key="5">
    <source>
        <dbReference type="EMBL" id="EWM28374.1"/>
    </source>
</evidence>
<dbReference type="CDD" id="cd04513">
    <property type="entry name" value="Glycosylasparaginase"/>
    <property type="match status" value="1"/>
</dbReference>
<dbReference type="PANTHER" id="PTHR10188">
    <property type="entry name" value="L-ASPARAGINASE"/>
    <property type="match status" value="1"/>
</dbReference>
<dbReference type="AlphaFoldDB" id="W7U6H4"/>
<dbReference type="Pfam" id="PF01112">
    <property type="entry name" value="Asparaginase_2"/>
    <property type="match status" value="1"/>
</dbReference>
<dbReference type="GO" id="GO:0003948">
    <property type="term" value="F:N4-(beta-N-acetylglucosaminyl)-L-asparaginase activity"/>
    <property type="evidence" value="ECO:0007669"/>
    <property type="project" value="TreeGrafter"/>
</dbReference>
<dbReference type="InterPro" id="IPR029055">
    <property type="entry name" value="Ntn_hydrolases_N"/>
</dbReference>
<feature type="active site" description="Nucleophile" evidence="1">
    <location>
        <position position="271"/>
    </location>
</feature>
<evidence type="ECO:0000256" key="1">
    <source>
        <dbReference type="PIRSR" id="PIRSR600246-1"/>
    </source>
</evidence>
<reference evidence="5 6" key="1">
    <citation type="journal article" date="2014" name="Mol. Plant">
        <title>Chromosome Scale Genome Assembly and Transcriptome Profiling of Nannochloropsis gaditana in Nitrogen Depletion.</title>
        <authorList>
            <person name="Corteggiani Carpinelli E."/>
            <person name="Telatin A."/>
            <person name="Vitulo N."/>
            <person name="Forcato C."/>
            <person name="D'Angelo M."/>
            <person name="Schiavon R."/>
            <person name="Vezzi A."/>
            <person name="Giacometti G.M."/>
            <person name="Morosinotto T."/>
            <person name="Valle G."/>
        </authorList>
    </citation>
    <scope>NUCLEOTIDE SEQUENCE [LARGE SCALE GENOMIC DNA]</scope>
    <source>
        <strain evidence="5 6">B-31</strain>
    </source>
</reference>
<gene>
    <name evidence="5" type="ORF">Naga_100616g4</name>
</gene>
<feature type="binding site" evidence="2">
    <location>
        <begin position="299"/>
        <end position="302"/>
    </location>
    <ligand>
        <name>substrate</name>
    </ligand>
</feature>
<evidence type="ECO:0000256" key="4">
    <source>
        <dbReference type="SAM" id="MobiDB-lite"/>
    </source>
</evidence>
<name>W7U6H4_9STRA</name>
<protein>
    <submittedName>
        <fullName evidence="5">N-(Beta-n-acetylglucosaminyl)-l-asparaginase</fullName>
    </submittedName>
</protein>
<feature type="site" description="Cleavage; by autolysis" evidence="3">
    <location>
        <begin position="270"/>
        <end position="271"/>
    </location>
</feature>
<dbReference type="Gene3D" id="3.60.20.30">
    <property type="entry name" value="(Glycosyl)asparaginase"/>
    <property type="match status" value="1"/>
</dbReference>
<dbReference type="OrthoDB" id="188713at2759"/>
<dbReference type="GO" id="GO:0005737">
    <property type="term" value="C:cytoplasm"/>
    <property type="evidence" value="ECO:0007669"/>
    <property type="project" value="TreeGrafter"/>
</dbReference>
<feature type="compositionally biased region" description="Basic and acidic residues" evidence="4">
    <location>
        <begin position="236"/>
        <end position="253"/>
    </location>
</feature>
<accession>W7U6H4</accession>
<dbReference type="Proteomes" id="UP000019335">
    <property type="component" value="Chromosome 5"/>
</dbReference>
<dbReference type="SUPFAM" id="SSF56235">
    <property type="entry name" value="N-terminal nucleophile aminohydrolases (Ntn hydrolases)"/>
    <property type="match status" value="1"/>
</dbReference>
<evidence type="ECO:0000256" key="2">
    <source>
        <dbReference type="PIRSR" id="PIRSR600246-2"/>
    </source>
</evidence>